<dbReference type="PANTHER" id="PTHR30108">
    <property type="entry name" value="3-OCTAPRENYL-4-HYDROXYBENZOATE CARBOXY-LYASE-RELATED"/>
    <property type="match status" value="1"/>
</dbReference>
<evidence type="ECO:0000313" key="5">
    <source>
        <dbReference type="EMBL" id="MBB4266714.1"/>
    </source>
</evidence>
<organism evidence="5 6">
    <name type="scientific">Roseospira visakhapatnamensis</name>
    <dbReference type="NCBI Taxonomy" id="390880"/>
    <lineage>
        <taxon>Bacteria</taxon>
        <taxon>Pseudomonadati</taxon>
        <taxon>Pseudomonadota</taxon>
        <taxon>Alphaproteobacteria</taxon>
        <taxon>Rhodospirillales</taxon>
        <taxon>Rhodospirillaceae</taxon>
        <taxon>Roseospira</taxon>
    </lineage>
</organism>
<protein>
    <submittedName>
        <fullName evidence="5">4-hydroxy-3-polyprenylbenzoate decarboxylase</fullName>
        <ecNumber evidence="5">4.1.1.98</ecNumber>
    </submittedName>
</protein>
<dbReference type="GO" id="GO:0008694">
    <property type="term" value="F:4-hydroxy-3-polyprenylbenzoate decarboxylase activity"/>
    <property type="evidence" value="ECO:0007669"/>
    <property type="project" value="UniProtKB-EC"/>
</dbReference>
<keyword evidence="5" id="KW-0456">Lyase</keyword>
<evidence type="ECO:0000259" key="4">
    <source>
        <dbReference type="Pfam" id="PF20696"/>
    </source>
</evidence>
<keyword evidence="6" id="KW-1185">Reference proteome</keyword>
<dbReference type="Pfam" id="PF20696">
    <property type="entry name" value="UbiD_C"/>
    <property type="match status" value="1"/>
</dbReference>
<dbReference type="GO" id="GO:0005829">
    <property type="term" value="C:cytosol"/>
    <property type="evidence" value="ECO:0007669"/>
    <property type="project" value="TreeGrafter"/>
</dbReference>
<dbReference type="EC" id="4.1.1.98" evidence="5"/>
<dbReference type="SUPFAM" id="SSF50475">
    <property type="entry name" value="FMN-binding split barrel"/>
    <property type="match status" value="1"/>
</dbReference>
<dbReference type="InterPro" id="IPR048304">
    <property type="entry name" value="UbiD_Rift_dom"/>
</dbReference>
<evidence type="ECO:0000259" key="3">
    <source>
        <dbReference type="Pfam" id="PF20695"/>
    </source>
</evidence>
<comment type="similarity">
    <text evidence="1">Belongs to the UbiD family.</text>
</comment>
<proteinExistence type="inferred from homology"/>
<dbReference type="Gene3D" id="3.40.1670.10">
    <property type="entry name" value="UbiD C-terminal domain-like"/>
    <property type="match status" value="1"/>
</dbReference>
<dbReference type="NCBIfam" id="TIGR00148">
    <property type="entry name" value="UbiD family decarboxylase"/>
    <property type="match status" value="1"/>
</dbReference>
<dbReference type="Pfam" id="PF20695">
    <property type="entry name" value="UbiD_N"/>
    <property type="match status" value="1"/>
</dbReference>
<reference evidence="5 6" key="1">
    <citation type="submission" date="2020-08" db="EMBL/GenBank/DDBJ databases">
        <title>Genome sequencing of Purple Non-Sulfur Bacteria from various extreme environments.</title>
        <authorList>
            <person name="Mayer M."/>
        </authorList>
    </citation>
    <scope>NUCLEOTIDE SEQUENCE [LARGE SCALE GENOMIC DNA]</scope>
    <source>
        <strain evidence="5 6">JA131</strain>
    </source>
</reference>
<accession>A0A7W6RES8</accession>
<feature type="domain" description="3-octaprenyl-4-hydroxybenzoate carboxy-lyase-like Rift-related" evidence="2">
    <location>
        <begin position="128"/>
        <end position="335"/>
    </location>
</feature>
<dbReference type="Pfam" id="PF01977">
    <property type="entry name" value="UbiD"/>
    <property type="match status" value="1"/>
</dbReference>
<dbReference type="SUPFAM" id="SSF143968">
    <property type="entry name" value="UbiD C-terminal domain-like"/>
    <property type="match status" value="1"/>
</dbReference>
<dbReference type="InterPro" id="IPR002830">
    <property type="entry name" value="UbiD"/>
</dbReference>
<comment type="caution">
    <text evidence="5">The sequence shown here is derived from an EMBL/GenBank/DDBJ whole genome shotgun (WGS) entry which is preliminary data.</text>
</comment>
<evidence type="ECO:0000313" key="6">
    <source>
        <dbReference type="Proteomes" id="UP000554286"/>
    </source>
</evidence>
<dbReference type="PANTHER" id="PTHR30108:SF17">
    <property type="entry name" value="FERULIC ACID DECARBOXYLASE 1"/>
    <property type="match status" value="1"/>
</dbReference>
<dbReference type="GO" id="GO:0006744">
    <property type="term" value="P:ubiquinone biosynthetic process"/>
    <property type="evidence" value="ECO:0007669"/>
    <property type="project" value="TreeGrafter"/>
</dbReference>
<name>A0A7W6RES8_9PROT</name>
<gene>
    <name evidence="5" type="ORF">GGD89_002347</name>
</gene>
<dbReference type="Gene3D" id="1.20.5.570">
    <property type="entry name" value="Single helix bin"/>
    <property type="match status" value="1"/>
</dbReference>
<dbReference type="InterPro" id="IPR049381">
    <property type="entry name" value="UbiD-like_C"/>
</dbReference>
<dbReference type="RefSeq" id="WP_184045402.1">
    <property type="nucleotide sequence ID" value="NZ_JACIGK010000016.1"/>
</dbReference>
<feature type="domain" description="3-octaprenyl-4-hydroxybenzoate carboxy-lyase-like C-terminal" evidence="4">
    <location>
        <begin position="341"/>
        <end position="465"/>
    </location>
</feature>
<dbReference type="FunFam" id="3.40.1670.10:FF:000001">
    <property type="entry name" value="3-octaprenyl-4-hydroxybenzoate carboxy-lyase"/>
    <property type="match status" value="1"/>
</dbReference>
<dbReference type="EMBL" id="JACIGK010000016">
    <property type="protein sequence ID" value="MBB4266714.1"/>
    <property type="molecule type" value="Genomic_DNA"/>
</dbReference>
<evidence type="ECO:0000259" key="2">
    <source>
        <dbReference type="Pfam" id="PF01977"/>
    </source>
</evidence>
<sequence length="509" mass="56929">MPFESLRDFMDHLEKAGRLRRVGVPVSPILEMTEIQTRLLAEGGPAVLFEQVVGDGGRRYDMPMLVNLFGTVERVAWGMDRTPDQLRQVGETLAFLKQPEPPGGWRQAMELMPLLKTVLAMKPRTLGAGKAPCQDVVLTGGDIDLGRLPVQTCWPGEPAPLITWPLVVTQGPQADRKGGRREDGFNLGIYRMQVTGRDTTLMRWLKHRGGAQHYRRWAAEKKQPLPAAVVLGADPGTILAAVTPVPDTLSEYQFAGLLRGRKVDLVDCKTVPLKVPATAEIVLEGHVLLDEFGDEGPYGDHTGYYNSVEPFPVFRLSAITMRRKPIYLSTFTGRPPDEPSVLGEALNEVFIPLLTQQFPEIVDFWLPPEGCSYRIAVVSMRKAYPGHAKRVMMGVWSFLRQFMYTKFVIVVDDDVNARDWKDVMWALSTRMDPGRDITVVEGTPIDYLDFASPESGLGGKIGLDATNKWPPETHREWGQKLRMADDIIDQVNRRWGDYGLPGSGTPIWR</sequence>
<evidence type="ECO:0000256" key="1">
    <source>
        <dbReference type="ARBA" id="ARBA00010021"/>
    </source>
</evidence>
<dbReference type="Proteomes" id="UP000554286">
    <property type="component" value="Unassembled WGS sequence"/>
</dbReference>
<feature type="domain" description="3-octaprenyl-4-hydroxybenzoate carboxy-lyase-like N-terminal" evidence="3">
    <location>
        <begin position="11"/>
        <end position="91"/>
    </location>
</feature>
<dbReference type="InterPro" id="IPR049383">
    <property type="entry name" value="UbiD-like_N"/>
</dbReference>
<dbReference type="AlphaFoldDB" id="A0A7W6RES8"/>